<feature type="region of interest" description="Disordered" evidence="1">
    <location>
        <begin position="26"/>
        <end position="56"/>
    </location>
</feature>
<accession>A0A1A3MMJ7</accession>
<reference evidence="4" key="1">
    <citation type="submission" date="2016-06" db="EMBL/GenBank/DDBJ databases">
        <authorList>
            <person name="Sutton G."/>
            <person name="Brinkac L."/>
            <person name="Sanka R."/>
            <person name="Adams M."/>
            <person name="Lau E."/>
            <person name="Garcia-Basteiro A."/>
            <person name="Lopez-Varela E."/>
            <person name="Palencia S."/>
        </authorList>
    </citation>
    <scope>NUCLEOTIDE SEQUENCE [LARGE SCALE GENOMIC DNA]</scope>
    <source>
        <strain evidence="4">1245139.5</strain>
    </source>
</reference>
<evidence type="ECO:0000313" key="3">
    <source>
        <dbReference type="EMBL" id="OBK09994.1"/>
    </source>
</evidence>
<organism evidence="3 4">
    <name type="scientific">Mycobacterium asiaticum</name>
    <dbReference type="NCBI Taxonomy" id="1790"/>
    <lineage>
        <taxon>Bacteria</taxon>
        <taxon>Bacillati</taxon>
        <taxon>Actinomycetota</taxon>
        <taxon>Actinomycetes</taxon>
        <taxon>Mycobacteriales</taxon>
        <taxon>Mycobacteriaceae</taxon>
        <taxon>Mycobacterium</taxon>
    </lineage>
</organism>
<dbReference type="OrthoDB" id="8771597at2"/>
<dbReference type="RefSeq" id="WP_065161271.1">
    <property type="nucleotide sequence ID" value="NZ_LZLQ01000152.1"/>
</dbReference>
<dbReference type="Proteomes" id="UP000093629">
    <property type="component" value="Unassembled WGS sequence"/>
</dbReference>
<feature type="chain" id="PRO_5038331319" description="Lipoprotein" evidence="2">
    <location>
        <begin position="22"/>
        <end position="364"/>
    </location>
</feature>
<protein>
    <recommendedName>
        <fullName evidence="5">Lipoprotein</fullName>
    </recommendedName>
</protein>
<evidence type="ECO:0000256" key="2">
    <source>
        <dbReference type="SAM" id="SignalP"/>
    </source>
</evidence>
<dbReference type="PROSITE" id="PS51257">
    <property type="entry name" value="PROKAR_LIPOPROTEIN"/>
    <property type="match status" value="1"/>
</dbReference>
<proteinExistence type="predicted"/>
<evidence type="ECO:0008006" key="5">
    <source>
        <dbReference type="Google" id="ProtNLM"/>
    </source>
</evidence>
<dbReference type="EMBL" id="LZLQ01000152">
    <property type="protein sequence ID" value="OBK09994.1"/>
    <property type="molecule type" value="Genomic_DNA"/>
</dbReference>
<keyword evidence="2" id="KW-0732">Signal</keyword>
<name>A0A1A3MMJ7_MYCAS</name>
<dbReference type="AlphaFoldDB" id="A0A1A3MMJ7"/>
<feature type="compositionally biased region" description="Low complexity" evidence="1">
    <location>
        <begin position="35"/>
        <end position="56"/>
    </location>
</feature>
<comment type="caution">
    <text evidence="3">The sequence shown here is derived from an EMBL/GenBank/DDBJ whole genome shotgun (WGS) entry which is preliminary data.</text>
</comment>
<gene>
    <name evidence="3" type="ORF">A5636_16225</name>
</gene>
<feature type="signal peptide" evidence="2">
    <location>
        <begin position="1"/>
        <end position="21"/>
    </location>
</feature>
<evidence type="ECO:0000256" key="1">
    <source>
        <dbReference type="SAM" id="MobiDB-lite"/>
    </source>
</evidence>
<sequence length="364" mass="38229">MSLRKLAKALAVASAAVILVAGCSKSTHQSSSNEGTAASKGAGASSGANPPATPGALFTTPVPWTAAVAGVAKAARSDAIIQALSAAGGWGTGAFQIDFSIPIFYADGNTRRMQVVGTSEYCYGGPDCDTVPAQMPVPANAHFEGSQNLNCDTTGATEGQSDCHLLVVDRDQHKLYEIYHGGQTGQNIAAEGFFIWDLAKKYPESLRGDQCTSADAAGFPIAAMTPTADEVASGAINHAIRFILPNDRMKEGVYVRPATHAGGPQSAEPNAPPYGVHFRLRADFDETAFSPPQRVVITALKKYGMLLSDGGQVPLTFADDRTSAKKWADLGIDAQSFSGITVDQFEVVNLGSDVKLTYECVRNH</sequence>
<keyword evidence="4" id="KW-1185">Reference proteome</keyword>
<evidence type="ECO:0000313" key="4">
    <source>
        <dbReference type="Proteomes" id="UP000093629"/>
    </source>
</evidence>